<evidence type="ECO:0008006" key="3">
    <source>
        <dbReference type="Google" id="ProtNLM"/>
    </source>
</evidence>
<evidence type="ECO:0000313" key="2">
    <source>
        <dbReference type="Proteomes" id="UP000075714"/>
    </source>
</evidence>
<comment type="caution">
    <text evidence="1">The sequence shown here is derived from an EMBL/GenBank/DDBJ whole genome shotgun (WGS) entry which is preliminary data.</text>
</comment>
<dbReference type="Proteomes" id="UP000075714">
    <property type="component" value="Unassembled WGS sequence"/>
</dbReference>
<organism evidence="1 2">
    <name type="scientific">Gonium pectorale</name>
    <name type="common">Green alga</name>
    <dbReference type="NCBI Taxonomy" id="33097"/>
    <lineage>
        <taxon>Eukaryota</taxon>
        <taxon>Viridiplantae</taxon>
        <taxon>Chlorophyta</taxon>
        <taxon>core chlorophytes</taxon>
        <taxon>Chlorophyceae</taxon>
        <taxon>CS clade</taxon>
        <taxon>Chlamydomonadales</taxon>
        <taxon>Volvocaceae</taxon>
        <taxon>Gonium</taxon>
    </lineage>
</organism>
<reference evidence="2" key="1">
    <citation type="journal article" date="2016" name="Nat. Commun.">
        <title>The Gonium pectorale genome demonstrates co-option of cell cycle regulation during the evolution of multicellularity.</title>
        <authorList>
            <person name="Hanschen E.R."/>
            <person name="Marriage T.N."/>
            <person name="Ferris P.J."/>
            <person name="Hamaji T."/>
            <person name="Toyoda A."/>
            <person name="Fujiyama A."/>
            <person name="Neme R."/>
            <person name="Noguchi H."/>
            <person name="Minakuchi Y."/>
            <person name="Suzuki M."/>
            <person name="Kawai-Toyooka H."/>
            <person name="Smith D.R."/>
            <person name="Sparks H."/>
            <person name="Anderson J."/>
            <person name="Bakaric R."/>
            <person name="Luria V."/>
            <person name="Karger A."/>
            <person name="Kirschner M.W."/>
            <person name="Durand P.M."/>
            <person name="Michod R.E."/>
            <person name="Nozaki H."/>
            <person name="Olson B.J."/>
        </authorList>
    </citation>
    <scope>NUCLEOTIDE SEQUENCE [LARGE SCALE GENOMIC DNA]</scope>
    <source>
        <strain evidence="2">NIES-2863</strain>
    </source>
</reference>
<dbReference type="EMBL" id="LSYV01000044">
    <property type="protein sequence ID" value="KXZ46426.1"/>
    <property type="molecule type" value="Genomic_DNA"/>
</dbReference>
<sequence>MLSVESGLADRLGCSLTAFLYALLTDRVFEYVWYGHHVLWESYQSPWIDWRAPPRDVSRGVTVPAPPGAPGPVLPIVLENHHWSRPNRTTLNADFYINPPNEAVKAWVQNLFNSGDVMEYGRDHDVVQWMLNLGLLRFAFNNPHLQKRLQELGLTWQNVVPCLFNYLYVPSPEALSIFRRTPLLHTLLDPNNIVIGIQIRLGDWVFNQPANAAQGVMHLQYGNWHFHCAQQLTDELIASGAAHIPGAPLQLQRRASFLSLRGVSRRNAADAGGGSGAAGGRRKVYWLLISDSGALRAAALQKYNDGRLLVADDFPRNRQTGLHVAATEMWLFGLASMHVVSTGSAFGRLGALAGGPKSLDGQEAARYRIYGVTNRLKHCRLAGPDPTEAVASCGRAATGAETEAVKGAP</sequence>
<dbReference type="STRING" id="33097.A0A150G9A2"/>
<evidence type="ECO:0000313" key="1">
    <source>
        <dbReference type="EMBL" id="KXZ46426.1"/>
    </source>
</evidence>
<proteinExistence type="predicted"/>
<accession>A0A150G9A2</accession>
<name>A0A150G9A2_GONPE</name>
<keyword evidence="2" id="KW-1185">Reference proteome</keyword>
<dbReference type="AlphaFoldDB" id="A0A150G9A2"/>
<dbReference type="OrthoDB" id="543231at2759"/>
<protein>
    <recommendedName>
        <fullName evidence="3">Fucosyltransferase</fullName>
    </recommendedName>
</protein>
<gene>
    <name evidence="1" type="ORF">GPECTOR_43g862</name>
</gene>